<dbReference type="Proteomes" id="UP001596456">
    <property type="component" value="Unassembled WGS sequence"/>
</dbReference>
<proteinExistence type="predicted"/>
<evidence type="ECO:0000313" key="2">
    <source>
        <dbReference type="Proteomes" id="UP001596456"/>
    </source>
</evidence>
<dbReference type="InterPro" id="IPR007709">
    <property type="entry name" value="N-FG_amidohydro"/>
</dbReference>
<gene>
    <name evidence="1" type="ORF">ACFQPS_08805</name>
</gene>
<dbReference type="RefSeq" id="WP_377358221.1">
    <property type="nucleotide sequence ID" value="NZ_JBHTCM010000010.1"/>
</dbReference>
<name>A0ABW2KTE7_9PROT</name>
<dbReference type="Gene3D" id="3.40.630.40">
    <property type="entry name" value="Zn-dependent exopeptidases"/>
    <property type="match status" value="1"/>
</dbReference>
<protein>
    <submittedName>
        <fullName evidence="1">N-formylglutamate amidohydrolase</fullName>
    </submittedName>
</protein>
<comment type="caution">
    <text evidence="1">The sequence shown here is derived from an EMBL/GenBank/DDBJ whole genome shotgun (WGS) entry which is preliminary data.</text>
</comment>
<sequence length="288" mass="32438">MSLVIHDVLVRQDPVGKRVPVVFDSPHSGTSYPVDFQFICPLGLLRQAEDTYVDELFAVVPEMGATLLCALFPRSYIDVNRAFDDIDPGILSGSWPGPLNPSEKSALGMGLVRTLCRPGMPLYDGRLSPAQVLERIERYWRPYHEQLAQAMDLLHRRFGAVWHVNCHSMPSLGGGADGYDEPVDFVLGDRDGTTCDPAFTRMVADALRGMGYRVRLNDPYKGVELVRRYSSPQRGLHSLQLEIDRQLYMNEETLERHAGFERLKRDLERLVGVICDYAGERTRSLAAE</sequence>
<reference evidence="2" key="1">
    <citation type="journal article" date="2019" name="Int. J. Syst. Evol. Microbiol.">
        <title>The Global Catalogue of Microorganisms (GCM) 10K type strain sequencing project: providing services to taxonomists for standard genome sequencing and annotation.</title>
        <authorList>
            <consortium name="The Broad Institute Genomics Platform"/>
            <consortium name="The Broad Institute Genome Sequencing Center for Infectious Disease"/>
            <person name="Wu L."/>
            <person name="Ma J."/>
        </authorList>
    </citation>
    <scope>NUCLEOTIDE SEQUENCE [LARGE SCALE GENOMIC DNA]</scope>
    <source>
        <strain evidence="2">CGMCC 1.16275</strain>
    </source>
</reference>
<keyword evidence="2" id="KW-1185">Reference proteome</keyword>
<dbReference type="SUPFAM" id="SSF53187">
    <property type="entry name" value="Zn-dependent exopeptidases"/>
    <property type="match status" value="1"/>
</dbReference>
<accession>A0ABW2KTE7</accession>
<dbReference type="Pfam" id="PF05013">
    <property type="entry name" value="FGase"/>
    <property type="match status" value="1"/>
</dbReference>
<organism evidence="1 2">
    <name type="scientific">Rhodocista pekingensis</name>
    <dbReference type="NCBI Taxonomy" id="201185"/>
    <lineage>
        <taxon>Bacteria</taxon>
        <taxon>Pseudomonadati</taxon>
        <taxon>Pseudomonadota</taxon>
        <taxon>Alphaproteobacteria</taxon>
        <taxon>Rhodospirillales</taxon>
        <taxon>Azospirillaceae</taxon>
        <taxon>Rhodocista</taxon>
    </lineage>
</organism>
<dbReference type="EMBL" id="JBHTCM010000010">
    <property type="protein sequence ID" value="MFC7333258.1"/>
    <property type="molecule type" value="Genomic_DNA"/>
</dbReference>
<evidence type="ECO:0000313" key="1">
    <source>
        <dbReference type="EMBL" id="MFC7333258.1"/>
    </source>
</evidence>